<dbReference type="Gene3D" id="3.40.50.300">
    <property type="entry name" value="P-loop containing nucleotide triphosphate hydrolases"/>
    <property type="match status" value="1"/>
</dbReference>
<dbReference type="InterPro" id="IPR027417">
    <property type="entry name" value="P-loop_NTPase"/>
</dbReference>
<dbReference type="OrthoDB" id="413460at2759"/>
<organism evidence="14 15">
    <name type="scientific">Neolecta irregularis (strain DAH-3)</name>
    <dbReference type="NCBI Taxonomy" id="1198029"/>
    <lineage>
        <taxon>Eukaryota</taxon>
        <taxon>Fungi</taxon>
        <taxon>Dikarya</taxon>
        <taxon>Ascomycota</taxon>
        <taxon>Taphrinomycotina</taxon>
        <taxon>Neolectales</taxon>
        <taxon>Neolectaceae</taxon>
        <taxon>Neolecta</taxon>
    </lineage>
</organism>
<sequence>MRKKPVPVAFEPQFINTPTQPAGDILAKPFKVPGSATRLTTRDQPARKRRKISYTEAAVDISDNAGDDSTFFDPKRLPLVEFDVNKFPVFRPSKDRGFIFKQKFTIPVSKTNVKPQFILPNRPSPSLGMRRKANFVPRPLHDPSGEFAIVLYDPTIDDIQEEKIESEVAQEEKPVSKVHKSLAEILGLKKDNAPPAKVAVVIDPRLAKVLRPHQVEGVKFLYKCVTGMIDKRANGCIMADEMGLGKTLQCITLMWTLLKQSTEGGKHTIEKCIIACPSSLVRNWANELVKWLGKDTVTPLAVDGKILIISYETLRLNVSALEGHEIGLLLCDEGHRLKNGESQTFTALNSLNVRRRVILSGTPIQNDLSEYFSLLNFANPGLLGTRNDFRKNFELPILKGRDADGTDKDREKGDQKLQELSALVNRFIIRRTNEILSKYLPNALYEHFITSPEIKKLLKGVGSQPLKAIGLLKKLCNHPDLLDLPQDIEGSENLLPDDFVGRDSRGRDRDVKTWYSGKFLVLDRMLTRIRQDTNDKIVLISNYTQTLDLFERMCRARRYGCLRLDGSMNVNKRQKLVDKFNDPEGDEFIFLLSSKAGGCGLNLIGANRLILFDPDWNPAADQQALARVWRDGQRKDCFVYRFIATGTIEEKIFQRQSHKQSLSSCVVDEAQDVERHFSLDNLRQLFEYQKGTVCETHETFKCKRCKNGKQFVKAPAFLYGDTSSWNHFTNGCLEKIQDLLLRQETGIADVSFVFQYISH</sequence>
<evidence type="ECO:0000256" key="5">
    <source>
        <dbReference type="ARBA" id="ARBA00022763"/>
    </source>
</evidence>
<name>A0A1U7LJB0_NEOID</name>
<gene>
    <name evidence="14" type="ORF">NEOLI_002557</name>
</gene>
<dbReference type="Gene3D" id="3.40.50.10810">
    <property type="entry name" value="Tandem AAA-ATPase domain"/>
    <property type="match status" value="1"/>
</dbReference>
<evidence type="ECO:0000259" key="13">
    <source>
        <dbReference type="PROSITE" id="PS51194"/>
    </source>
</evidence>
<dbReference type="GO" id="GO:0005634">
    <property type="term" value="C:nucleus"/>
    <property type="evidence" value="ECO:0007669"/>
    <property type="project" value="UniProtKB-SubCell"/>
</dbReference>
<keyword evidence="7" id="KW-0347">Helicase</keyword>
<dbReference type="InterPro" id="IPR050496">
    <property type="entry name" value="SNF2_RAD54_helicase_repair"/>
</dbReference>
<protein>
    <submittedName>
        <fullName evidence="14">DNA repair protein rhp54</fullName>
    </submittedName>
</protein>
<keyword evidence="4" id="KW-0547">Nucleotide-binding</keyword>
<keyword evidence="3" id="KW-0597">Phosphoprotein</keyword>
<dbReference type="InterPro" id="IPR049730">
    <property type="entry name" value="SNF2/RAD54-like_C"/>
</dbReference>
<dbReference type="SUPFAM" id="SSF52540">
    <property type="entry name" value="P-loop containing nucleoside triphosphate hydrolases"/>
    <property type="match status" value="2"/>
</dbReference>
<dbReference type="Pfam" id="PF08658">
    <property type="entry name" value="Rad54_N"/>
    <property type="match status" value="1"/>
</dbReference>
<evidence type="ECO:0000256" key="2">
    <source>
        <dbReference type="ARBA" id="ARBA00007025"/>
    </source>
</evidence>
<dbReference type="PANTHER" id="PTHR45629">
    <property type="entry name" value="SNF2/RAD54 FAMILY MEMBER"/>
    <property type="match status" value="1"/>
</dbReference>
<keyword evidence="9" id="KW-0238">DNA-binding</keyword>
<dbReference type="PROSITE" id="PS51194">
    <property type="entry name" value="HELICASE_CTER"/>
    <property type="match status" value="1"/>
</dbReference>
<dbReference type="PANTHER" id="PTHR45629:SF7">
    <property type="entry name" value="DNA EXCISION REPAIR PROTEIN ERCC-6-RELATED"/>
    <property type="match status" value="1"/>
</dbReference>
<keyword evidence="11" id="KW-0539">Nucleus</keyword>
<dbReference type="PROSITE" id="PS51192">
    <property type="entry name" value="HELICASE_ATP_BIND_1"/>
    <property type="match status" value="1"/>
</dbReference>
<comment type="caution">
    <text evidence="14">The sequence shown here is derived from an EMBL/GenBank/DDBJ whole genome shotgun (WGS) entry which is preliminary data.</text>
</comment>
<dbReference type="Gene3D" id="1.20.120.850">
    <property type="entry name" value="SWI2/SNF2 ATPases, N-terminal domain"/>
    <property type="match status" value="1"/>
</dbReference>
<evidence type="ECO:0000256" key="6">
    <source>
        <dbReference type="ARBA" id="ARBA00022801"/>
    </source>
</evidence>
<dbReference type="EMBL" id="LXFE01002958">
    <property type="protein sequence ID" value="OLL22683.1"/>
    <property type="molecule type" value="Genomic_DNA"/>
</dbReference>
<keyword evidence="5" id="KW-0227">DNA damage</keyword>
<dbReference type="SMART" id="SM00487">
    <property type="entry name" value="DEXDc"/>
    <property type="match status" value="1"/>
</dbReference>
<proteinExistence type="inferred from homology"/>
<dbReference type="InterPro" id="IPR038718">
    <property type="entry name" value="SNF2-like_sf"/>
</dbReference>
<dbReference type="InterPro" id="IPR014001">
    <property type="entry name" value="Helicase_ATP-bd"/>
</dbReference>
<evidence type="ECO:0000256" key="3">
    <source>
        <dbReference type="ARBA" id="ARBA00022553"/>
    </source>
</evidence>
<dbReference type="Pfam" id="PF00176">
    <property type="entry name" value="SNF2-rel_dom"/>
    <property type="match status" value="1"/>
</dbReference>
<dbReference type="AlphaFoldDB" id="A0A1U7LJB0"/>
<dbReference type="GO" id="GO:0007131">
    <property type="term" value="P:reciprocal meiotic recombination"/>
    <property type="evidence" value="ECO:0007669"/>
    <property type="project" value="TreeGrafter"/>
</dbReference>
<dbReference type="GO" id="GO:0000722">
    <property type="term" value="P:telomere maintenance via recombination"/>
    <property type="evidence" value="ECO:0007669"/>
    <property type="project" value="EnsemblFungi"/>
</dbReference>
<dbReference type="FunFam" id="3.40.50.10810:FF:000020">
    <property type="entry name" value="DNA repair and recombination protein RAD54B"/>
    <property type="match status" value="1"/>
</dbReference>
<evidence type="ECO:0000256" key="8">
    <source>
        <dbReference type="ARBA" id="ARBA00022840"/>
    </source>
</evidence>
<evidence type="ECO:0000256" key="4">
    <source>
        <dbReference type="ARBA" id="ARBA00022741"/>
    </source>
</evidence>
<dbReference type="GO" id="GO:0016817">
    <property type="term" value="F:hydrolase activity, acting on acid anhydrides"/>
    <property type="evidence" value="ECO:0007669"/>
    <property type="project" value="InterPro"/>
</dbReference>
<reference evidence="14 15" key="1">
    <citation type="submission" date="2016-04" db="EMBL/GenBank/DDBJ databases">
        <title>Evolutionary innovation and constraint leading to complex multicellularity in the Ascomycota.</title>
        <authorList>
            <person name="Cisse O."/>
            <person name="Nguyen A."/>
            <person name="Hewitt D.A."/>
            <person name="Jedd G."/>
            <person name="Stajich J.E."/>
        </authorList>
    </citation>
    <scope>NUCLEOTIDE SEQUENCE [LARGE SCALE GENOMIC DNA]</scope>
    <source>
        <strain evidence="14 15">DAH-3</strain>
    </source>
</reference>
<dbReference type="GO" id="GO:0015616">
    <property type="term" value="F:DNA translocase activity"/>
    <property type="evidence" value="ECO:0007669"/>
    <property type="project" value="EnsemblFungi"/>
</dbReference>
<dbReference type="GO" id="GO:0045003">
    <property type="term" value="P:double-strand break repair via synthesis-dependent strand annealing"/>
    <property type="evidence" value="ECO:0007669"/>
    <property type="project" value="TreeGrafter"/>
</dbReference>
<keyword evidence="6" id="KW-0378">Hydrolase</keyword>
<keyword evidence="10" id="KW-0234">DNA repair</keyword>
<evidence type="ECO:0000313" key="14">
    <source>
        <dbReference type="EMBL" id="OLL22683.1"/>
    </source>
</evidence>
<evidence type="ECO:0000313" key="15">
    <source>
        <dbReference type="Proteomes" id="UP000186594"/>
    </source>
</evidence>
<evidence type="ECO:0000256" key="7">
    <source>
        <dbReference type="ARBA" id="ARBA00022806"/>
    </source>
</evidence>
<dbReference type="Pfam" id="PF00271">
    <property type="entry name" value="Helicase_C"/>
    <property type="match status" value="1"/>
</dbReference>
<keyword evidence="8" id="KW-0067">ATP-binding</keyword>
<feature type="domain" description="Helicase C-terminal" evidence="13">
    <location>
        <begin position="521"/>
        <end position="674"/>
    </location>
</feature>
<dbReference type="InterPro" id="IPR013967">
    <property type="entry name" value="Rad54_N"/>
</dbReference>
<dbReference type="SMART" id="SM00490">
    <property type="entry name" value="HELICc"/>
    <property type="match status" value="1"/>
</dbReference>
<dbReference type="GO" id="GO:0005524">
    <property type="term" value="F:ATP binding"/>
    <property type="evidence" value="ECO:0007669"/>
    <property type="project" value="UniProtKB-KW"/>
</dbReference>
<dbReference type="InterPro" id="IPR000330">
    <property type="entry name" value="SNF2_N"/>
</dbReference>
<comment type="subcellular location">
    <subcellularLocation>
        <location evidence="1">Nucleus</location>
    </subcellularLocation>
</comment>
<dbReference type="InterPro" id="IPR001650">
    <property type="entry name" value="Helicase_C-like"/>
</dbReference>
<dbReference type="Proteomes" id="UP000186594">
    <property type="component" value="Unassembled WGS sequence"/>
</dbReference>
<feature type="domain" description="Helicase ATP-binding" evidence="12">
    <location>
        <begin position="227"/>
        <end position="381"/>
    </location>
</feature>
<dbReference type="STRING" id="1198029.A0A1U7LJB0"/>
<evidence type="ECO:0000256" key="1">
    <source>
        <dbReference type="ARBA" id="ARBA00004123"/>
    </source>
</evidence>
<dbReference type="OMA" id="YTEHERM"/>
<comment type="similarity">
    <text evidence="2">Belongs to the SNF2/RAD54 helicase family.</text>
</comment>
<dbReference type="GO" id="GO:0004386">
    <property type="term" value="F:helicase activity"/>
    <property type="evidence" value="ECO:0007669"/>
    <property type="project" value="UniProtKB-KW"/>
</dbReference>
<dbReference type="FunFam" id="3.40.50.300:FF:000332">
    <property type="entry name" value="DNA repair and recombination protein RAD54-like"/>
    <property type="match status" value="1"/>
</dbReference>
<evidence type="ECO:0000256" key="9">
    <source>
        <dbReference type="ARBA" id="ARBA00023125"/>
    </source>
</evidence>
<dbReference type="GO" id="GO:0030491">
    <property type="term" value="P:heteroduplex formation"/>
    <property type="evidence" value="ECO:0007669"/>
    <property type="project" value="EnsemblFungi"/>
</dbReference>
<dbReference type="GO" id="GO:0006338">
    <property type="term" value="P:chromatin remodeling"/>
    <property type="evidence" value="ECO:0007669"/>
    <property type="project" value="EnsemblFungi"/>
</dbReference>
<dbReference type="GO" id="GO:0003677">
    <property type="term" value="F:DNA binding"/>
    <property type="evidence" value="ECO:0007669"/>
    <property type="project" value="UniProtKB-KW"/>
</dbReference>
<evidence type="ECO:0000259" key="12">
    <source>
        <dbReference type="PROSITE" id="PS51192"/>
    </source>
</evidence>
<dbReference type="CDD" id="cd18793">
    <property type="entry name" value="SF2_C_SNF"/>
    <property type="match status" value="1"/>
</dbReference>
<evidence type="ECO:0000256" key="11">
    <source>
        <dbReference type="ARBA" id="ARBA00023242"/>
    </source>
</evidence>
<accession>A0A1U7LJB0</accession>
<dbReference type="GO" id="GO:0032392">
    <property type="term" value="P:DNA geometric change"/>
    <property type="evidence" value="ECO:0007669"/>
    <property type="project" value="EnsemblFungi"/>
</dbReference>
<evidence type="ECO:0000256" key="10">
    <source>
        <dbReference type="ARBA" id="ARBA00023204"/>
    </source>
</evidence>
<keyword evidence="15" id="KW-1185">Reference proteome</keyword>